<evidence type="ECO:0000313" key="13">
    <source>
        <dbReference type="EMBL" id="CAF0843335.1"/>
    </source>
</evidence>
<comment type="catalytic activity">
    <reaction evidence="9">
        <text>tRNA(Leu) + L-leucine + ATP = L-leucyl-tRNA(Leu) + AMP + diphosphate</text>
        <dbReference type="Rhea" id="RHEA:11688"/>
        <dbReference type="Rhea" id="RHEA-COMP:9613"/>
        <dbReference type="Rhea" id="RHEA-COMP:9622"/>
        <dbReference type="ChEBI" id="CHEBI:30616"/>
        <dbReference type="ChEBI" id="CHEBI:33019"/>
        <dbReference type="ChEBI" id="CHEBI:57427"/>
        <dbReference type="ChEBI" id="CHEBI:78442"/>
        <dbReference type="ChEBI" id="CHEBI:78494"/>
        <dbReference type="ChEBI" id="CHEBI:456215"/>
        <dbReference type="EC" id="6.1.1.4"/>
    </reaction>
</comment>
<dbReference type="InterPro" id="IPR014729">
    <property type="entry name" value="Rossmann-like_a/b/a_fold"/>
</dbReference>
<comment type="caution">
    <text evidence="13">The sequence shown here is derived from an EMBL/GenBank/DDBJ whole genome shotgun (WGS) entry which is preliminary data.</text>
</comment>
<feature type="domain" description="Aminoacyl-tRNA synthetase class Ia" evidence="11">
    <location>
        <begin position="49"/>
        <end position="253"/>
    </location>
</feature>
<dbReference type="Gene3D" id="1.10.730.10">
    <property type="entry name" value="Isoleucyl-tRNA Synthetase, Domain 1"/>
    <property type="match status" value="2"/>
</dbReference>
<feature type="domain" description="Aminoacyl-tRNA synthetase class Ia" evidence="11">
    <location>
        <begin position="612"/>
        <end position="642"/>
    </location>
</feature>
<name>A0A813VVN5_9BILA</name>
<evidence type="ECO:0000259" key="11">
    <source>
        <dbReference type="Pfam" id="PF00133"/>
    </source>
</evidence>
<proteinExistence type="inferred from homology"/>
<dbReference type="InterPro" id="IPR002300">
    <property type="entry name" value="aa-tRNA-synth_Ia"/>
</dbReference>
<evidence type="ECO:0000256" key="3">
    <source>
        <dbReference type="ARBA" id="ARBA00022598"/>
    </source>
</evidence>
<dbReference type="Pfam" id="PF00133">
    <property type="entry name" value="tRNA-synt_1"/>
    <property type="match status" value="3"/>
</dbReference>
<dbReference type="CDD" id="cd00812">
    <property type="entry name" value="LeuRS_core"/>
    <property type="match status" value="1"/>
</dbReference>
<reference evidence="13" key="1">
    <citation type="submission" date="2021-02" db="EMBL/GenBank/DDBJ databases">
        <authorList>
            <person name="Nowell W R."/>
        </authorList>
    </citation>
    <scope>NUCLEOTIDE SEQUENCE</scope>
    <source>
        <strain evidence="13">Ploen Becks lab</strain>
    </source>
</reference>
<evidence type="ECO:0000256" key="1">
    <source>
        <dbReference type="ARBA" id="ARBA00005594"/>
    </source>
</evidence>
<dbReference type="AlphaFoldDB" id="A0A813VVN5"/>
<dbReference type="Gene3D" id="3.40.50.620">
    <property type="entry name" value="HUPs"/>
    <property type="match status" value="2"/>
</dbReference>
<feature type="domain" description="Methionyl/Valyl/Leucyl/Isoleucyl-tRNA synthetase anticodon-binding" evidence="12">
    <location>
        <begin position="717"/>
        <end position="816"/>
    </location>
</feature>
<dbReference type="GO" id="GO:0002161">
    <property type="term" value="F:aminoacyl-tRNA deacylase activity"/>
    <property type="evidence" value="ECO:0007669"/>
    <property type="project" value="InterPro"/>
</dbReference>
<evidence type="ECO:0000256" key="2">
    <source>
        <dbReference type="ARBA" id="ARBA00013164"/>
    </source>
</evidence>
<dbReference type="GO" id="GO:0006429">
    <property type="term" value="P:leucyl-tRNA aminoacylation"/>
    <property type="evidence" value="ECO:0007669"/>
    <property type="project" value="InterPro"/>
</dbReference>
<evidence type="ECO:0000256" key="5">
    <source>
        <dbReference type="ARBA" id="ARBA00022840"/>
    </source>
</evidence>
<evidence type="ECO:0000256" key="6">
    <source>
        <dbReference type="ARBA" id="ARBA00022917"/>
    </source>
</evidence>
<keyword evidence="4 10" id="KW-0547">Nucleotide-binding</keyword>
<dbReference type="Proteomes" id="UP000663879">
    <property type="component" value="Unassembled WGS sequence"/>
</dbReference>
<keyword evidence="6 10" id="KW-0648">Protein biosynthesis</keyword>
<dbReference type="InterPro" id="IPR013155">
    <property type="entry name" value="M/V/L/I-tRNA-synth_anticd-bd"/>
</dbReference>
<evidence type="ECO:0000256" key="10">
    <source>
        <dbReference type="RuleBase" id="RU363035"/>
    </source>
</evidence>
<keyword evidence="3 10" id="KW-0436">Ligase</keyword>
<dbReference type="SUPFAM" id="SSF47323">
    <property type="entry name" value="Anticodon-binding domain of a subclass of class I aminoacyl-tRNA synthetases"/>
    <property type="match status" value="1"/>
</dbReference>
<dbReference type="InterPro" id="IPR009008">
    <property type="entry name" value="Val/Leu/Ile-tRNA-synth_edit"/>
</dbReference>
<sequence>MIRLLNLSSFSPFSIFNRTLYHKTWPKEFTYESARALENYWRPQLEESQASYSNNSEIKEKLPKKYVLSMFPYPSGRLHLGHVRVYTLSDVLARYNRMRGFYVIHPIGFDSFGLPAENAAIERNIEPDVWTDSNVDYMRQQLKEMAFSFDWNRELSTCKSSYYKWTQHLFLQLYEKGVAVKKEALVNWDPVDKTVLANEQIDENGKSWRSGALVEKKILKQWFIKSSAYAKSLMDAMDSLSTEDWDKVKNIQKMWIGNCNGCFVDFDLKYEDNNLENSVLSVFTETPQAIYGVSHVNINKHHIIMNNLRTDVQENSRLPCYAIHPFTKQKIPVYLRNDAEFGTLNAQGVPYVDSKLAVPSLNENEKDFASENGLDFKSIIDLSNGKLINSGQFNGQIFSEAFEQATKELLKINHGGFITSDRLNDWCISRQRYWGCPIPLIYCDNCKVVPVPYDQLPVELPKMDKNHKNLKNSTWHHTECPKCKGPAVRETDTMDTFMDSSWYYLRYLDVNNQNEPFDTKKAMKEMPVDIYIGGVEHAMTHLFVSRLICHFLYDQNKLPEKEPFKRFIAMGMVKGETYKTKNGRYVPSDNVIKKDGKFFCKQTDEELSVDFEKMSKSKLNGIDPQYMIQKYGVDFTRLFLLSFVHPKSDRNFLLSSDMINGTLGTLQKLWELVGTADEELNKDGSKKEIFNEQEYKSLKTELYKTRNSQLCMKYPVKYYDESYYKLLVETLIIASPVIPHFTSECWSKLKSHQVYDKLFDRKKIIVDLKWPKVDSDWLVDFNLNVNGKKVLTSKISPNDLEHLNCEKALEIFKSIQNFEQKVKNPIDNFEISLNVKPFLKATLNLNKKSNRSKEMTTETNENDKE</sequence>
<accession>A0A813VVN5</accession>
<keyword evidence="5 10" id="KW-0067">ATP-binding</keyword>
<dbReference type="SUPFAM" id="SSF52374">
    <property type="entry name" value="Nucleotidylyl transferase"/>
    <property type="match status" value="1"/>
</dbReference>
<gene>
    <name evidence="13" type="ORF">OXX778_LOCUS8571</name>
</gene>
<dbReference type="EMBL" id="CAJNOC010001191">
    <property type="protein sequence ID" value="CAF0843335.1"/>
    <property type="molecule type" value="Genomic_DNA"/>
</dbReference>
<organism evidence="13 14">
    <name type="scientific">Brachionus calyciflorus</name>
    <dbReference type="NCBI Taxonomy" id="104777"/>
    <lineage>
        <taxon>Eukaryota</taxon>
        <taxon>Metazoa</taxon>
        <taxon>Spiralia</taxon>
        <taxon>Gnathifera</taxon>
        <taxon>Rotifera</taxon>
        <taxon>Eurotatoria</taxon>
        <taxon>Monogononta</taxon>
        <taxon>Pseudotrocha</taxon>
        <taxon>Ploima</taxon>
        <taxon>Brachionidae</taxon>
        <taxon>Brachionus</taxon>
    </lineage>
</organism>
<keyword evidence="14" id="KW-1185">Reference proteome</keyword>
<dbReference type="InterPro" id="IPR001412">
    <property type="entry name" value="aa-tRNA-synth_I_CS"/>
</dbReference>
<feature type="domain" description="Aminoacyl-tRNA synthetase class Ia" evidence="11">
    <location>
        <begin position="423"/>
        <end position="594"/>
    </location>
</feature>
<dbReference type="InterPro" id="IPR002302">
    <property type="entry name" value="Leu-tRNA-ligase"/>
</dbReference>
<comment type="similarity">
    <text evidence="1 10">Belongs to the class-I aminoacyl-tRNA synthetase family.</text>
</comment>
<dbReference type="Pfam" id="PF08264">
    <property type="entry name" value="Anticodon_1"/>
    <property type="match status" value="1"/>
</dbReference>
<evidence type="ECO:0000259" key="12">
    <source>
        <dbReference type="Pfam" id="PF08264"/>
    </source>
</evidence>
<dbReference type="GO" id="GO:0032543">
    <property type="term" value="P:mitochondrial translation"/>
    <property type="evidence" value="ECO:0007669"/>
    <property type="project" value="TreeGrafter"/>
</dbReference>
<dbReference type="PRINTS" id="PR00985">
    <property type="entry name" value="TRNASYNTHLEU"/>
</dbReference>
<dbReference type="PANTHER" id="PTHR43740:SF2">
    <property type="entry name" value="LEUCINE--TRNA LIGASE, MITOCHONDRIAL"/>
    <property type="match status" value="1"/>
</dbReference>
<evidence type="ECO:0000256" key="7">
    <source>
        <dbReference type="ARBA" id="ARBA00023146"/>
    </source>
</evidence>
<dbReference type="PROSITE" id="PS00178">
    <property type="entry name" value="AA_TRNA_LIGASE_I"/>
    <property type="match status" value="1"/>
</dbReference>
<dbReference type="OrthoDB" id="15954at2759"/>
<dbReference type="GO" id="GO:0005739">
    <property type="term" value="C:mitochondrion"/>
    <property type="evidence" value="ECO:0007669"/>
    <property type="project" value="TreeGrafter"/>
</dbReference>
<evidence type="ECO:0000256" key="9">
    <source>
        <dbReference type="ARBA" id="ARBA00047469"/>
    </source>
</evidence>
<evidence type="ECO:0000313" key="14">
    <source>
        <dbReference type="Proteomes" id="UP000663879"/>
    </source>
</evidence>
<dbReference type="EC" id="6.1.1.4" evidence="2"/>
<dbReference type="SUPFAM" id="SSF50677">
    <property type="entry name" value="ValRS/IleRS/LeuRS editing domain"/>
    <property type="match status" value="1"/>
</dbReference>
<keyword evidence="7 10" id="KW-0030">Aminoacyl-tRNA synthetase</keyword>
<evidence type="ECO:0000256" key="4">
    <source>
        <dbReference type="ARBA" id="ARBA00022741"/>
    </source>
</evidence>
<dbReference type="InterPro" id="IPR009080">
    <property type="entry name" value="tRNAsynth_Ia_anticodon-bd"/>
</dbReference>
<dbReference type="GO" id="GO:0005524">
    <property type="term" value="F:ATP binding"/>
    <property type="evidence" value="ECO:0007669"/>
    <property type="project" value="UniProtKB-KW"/>
</dbReference>
<dbReference type="GO" id="GO:0004823">
    <property type="term" value="F:leucine-tRNA ligase activity"/>
    <property type="evidence" value="ECO:0007669"/>
    <property type="project" value="UniProtKB-EC"/>
</dbReference>
<protein>
    <recommendedName>
        <fullName evidence="2">leucine--tRNA ligase</fullName>
        <ecNumber evidence="2">6.1.1.4</ecNumber>
    </recommendedName>
    <alternativeName>
        <fullName evidence="8">Leucyl-tRNA synthetase</fullName>
    </alternativeName>
</protein>
<dbReference type="PANTHER" id="PTHR43740">
    <property type="entry name" value="LEUCYL-TRNA SYNTHETASE"/>
    <property type="match status" value="1"/>
</dbReference>
<evidence type="ECO:0000256" key="8">
    <source>
        <dbReference type="ARBA" id="ARBA00030520"/>
    </source>
</evidence>